<organism evidence="2 3">
    <name type="scientific">Amycolatopsis bartoniae</name>
    <dbReference type="NCBI Taxonomy" id="941986"/>
    <lineage>
        <taxon>Bacteria</taxon>
        <taxon>Bacillati</taxon>
        <taxon>Actinomycetota</taxon>
        <taxon>Actinomycetes</taxon>
        <taxon>Pseudonocardiales</taxon>
        <taxon>Pseudonocardiaceae</taxon>
        <taxon>Amycolatopsis</taxon>
    </lineage>
</organism>
<dbReference type="AlphaFoldDB" id="A0A8H9MGV0"/>
<gene>
    <name evidence="2" type="ORF">GCM10017566_67580</name>
</gene>
<dbReference type="RefSeq" id="WP_183176491.1">
    <property type="nucleotide sequence ID" value="NZ_BNAV01000017.1"/>
</dbReference>
<reference evidence="2" key="2">
    <citation type="submission" date="2020-09" db="EMBL/GenBank/DDBJ databases">
        <authorList>
            <person name="Sun Q."/>
            <person name="Zhou Y."/>
        </authorList>
    </citation>
    <scope>NUCLEOTIDE SEQUENCE</scope>
    <source>
        <strain evidence="2">CGMCC 4.7679</strain>
    </source>
</reference>
<dbReference type="EMBL" id="BNAV01000017">
    <property type="protein sequence ID" value="GHF84066.1"/>
    <property type="molecule type" value="Genomic_DNA"/>
</dbReference>
<reference evidence="2" key="1">
    <citation type="journal article" date="2014" name="Int. J. Syst. Evol. Microbiol.">
        <title>Complete genome sequence of Corynebacterium casei LMG S-19264T (=DSM 44701T), isolated from a smear-ripened cheese.</title>
        <authorList>
            <consortium name="US DOE Joint Genome Institute (JGI-PGF)"/>
            <person name="Walter F."/>
            <person name="Albersmeier A."/>
            <person name="Kalinowski J."/>
            <person name="Ruckert C."/>
        </authorList>
    </citation>
    <scope>NUCLEOTIDE SEQUENCE</scope>
    <source>
        <strain evidence="2">CGMCC 4.7679</strain>
    </source>
</reference>
<protein>
    <submittedName>
        <fullName evidence="2">Uncharacterized protein</fullName>
    </submittedName>
</protein>
<dbReference type="Proteomes" id="UP000658656">
    <property type="component" value="Unassembled WGS sequence"/>
</dbReference>
<keyword evidence="3" id="KW-1185">Reference proteome</keyword>
<evidence type="ECO:0000256" key="1">
    <source>
        <dbReference type="SAM" id="MobiDB-lite"/>
    </source>
</evidence>
<comment type="caution">
    <text evidence="2">The sequence shown here is derived from an EMBL/GenBank/DDBJ whole genome shotgun (WGS) entry which is preliminary data.</text>
</comment>
<proteinExistence type="predicted"/>
<sequence length="49" mass="5426">MTARVTPHPPVTPAQPTARQRGNAMDTPQPVPEPVLYRVEEAMRLLSMS</sequence>
<name>A0A8H9MGV0_9PSEU</name>
<accession>A0A8H9MGV0</accession>
<evidence type="ECO:0000313" key="3">
    <source>
        <dbReference type="Proteomes" id="UP000658656"/>
    </source>
</evidence>
<feature type="region of interest" description="Disordered" evidence="1">
    <location>
        <begin position="1"/>
        <end position="32"/>
    </location>
</feature>
<evidence type="ECO:0000313" key="2">
    <source>
        <dbReference type="EMBL" id="GHF84066.1"/>
    </source>
</evidence>